<gene>
    <name evidence="4" type="ORF">FRV6_15617</name>
</gene>
<keyword evidence="2" id="KW-1133">Transmembrane helix</keyword>
<dbReference type="AlphaFoldDB" id="A0A2H3UC73"/>
<feature type="domain" description="HTH CENPB-type" evidence="3">
    <location>
        <begin position="38"/>
        <end position="108"/>
    </location>
</feature>
<dbReference type="Proteomes" id="UP000219369">
    <property type="component" value="Unassembled WGS sequence"/>
</dbReference>
<keyword evidence="2" id="KW-0812">Transmembrane</keyword>
<organism evidence="4 5">
    <name type="scientific">Fusarium oxysporum</name>
    <name type="common">Fusarium vascular wilt</name>
    <dbReference type="NCBI Taxonomy" id="5507"/>
    <lineage>
        <taxon>Eukaryota</taxon>
        <taxon>Fungi</taxon>
        <taxon>Dikarya</taxon>
        <taxon>Ascomycota</taxon>
        <taxon>Pezizomycotina</taxon>
        <taxon>Sordariomycetes</taxon>
        <taxon>Hypocreomycetidae</taxon>
        <taxon>Hypocreales</taxon>
        <taxon>Nectriaceae</taxon>
        <taxon>Fusarium</taxon>
        <taxon>Fusarium oxysporum species complex</taxon>
    </lineage>
</organism>
<evidence type="ECO:0000313" key="5">
    <source>
        <dbReference type="Proteomes" id="UP000219369"/>
    </source>
</evidence>
<evidence type="ECO:0000259" key="3">
    <source>
        <dbReference type="PROSITE" id="PS51253"/>
    </source>
</evidence>
<name>A0A2H3UC73_FUSOX</name>
<sequence>MSDEIAPTNDESSVMLQKRNWLSIAISSLFSGGFALFIAPTIAILMPIRIEDDLVNYIIQRERAFQPLTRQEIHDFAQALSAVNGDVSYIGKNWVDRFVSRHETIEMKPSKVIDAARKRCVTEEMLTE</sequence>
<keyword evidence="1" id="KW-0238">DNA-binding</keyword>
<dbReference type="EMBL" id="FMJY01000010">
    <property type="protein sequence ID" value="SCO91489.1"/>
    <property type="molecule type" value="Genomic_DNA"/>
</dbReference>
<accession>A0A2H3UC73</accession>
<feature type="transmembrane region" description="Helical" evidence="2">
    <location>
        <begin position="20"/>
        <end position="45"/>
    </location>
</feature>
<dbReference type="Pfam" id="PF03221">
    <property type="entry name" value="HTH_Tnp_Tc5"/>
    <property type="match status" value="1"/>
</dbReference>
<keyword evidence="2" id="KW-0472">Membrane</keyword>
<dbReference type="VEuPathDB" id="FungiDB:FOXG_15531"/>
<evidence type="ECO:0000256" key="1">
    <source>
        <dbReference type="ARBA" id="ARBA00023125"/>
    </source>
</evidence>
<evidence type="ECO:0000313" key="4">
    <source>
        <dbReference type="EMBL" id="SCO91489.1"/>
    </source>
</evidence>
<dbReference type="GO" id="GO:0003677">
    <property type="term" value="F:DNA binding"/>
    <property type="evidence" value="ECO:0007669"/>
    <property type="project" value="UniProtKB-KW"/>
</dbReference>
<dbReference type="OrthoDB" id="5396311at2759"/>
<protein>
    <recommendedName>
        <fullName evidence="3">HTH CENPB-type domain-containing protein</fullName>
    </recommendedName>
</protein>
<evidence type="ECO:0000256" key="2">
    <source>
        <dbReference type="SAM" id="Phobius"/>
    </source>
</evidence>
<dbReference type="InterPro" id="IPR006600">
    <property type="entry name" value="HTH_CenpB_DNA-bd_dom"/>
</dbReference>
<dbReference type="PROSITE" id="PS51253">
    <property type="entry name" value="HTH_CENPB"/>
    <property type="match status" value="1"/>
</dbReference>
<reference evidence="5" key="1">
    <citation type="submission" date="2016-09" db="EMBL/GenBank/DDBJ databases">
        <authorList>
            <person name="Guldener U."/>
        </authorList>
    </citation>
    <scope>NUCLEOTIDE SEQUENCE [LARGE SCALE GENOMIC DNA]</scope>
    <source>
        <strain evidence="5">V64-1</strain>
    </source>
</reference>
<proteinExistence type="predicted"/>